<name>A0AAN7ZB76_9PEZI</name>
<evidence type="ECO:0000256" key="1">
    <source>
        <dbReference type="SAM" id="MobiDB-lite"/>
    </source>
</evidence>
<organism evidence="2 3">
    <name type="scientific">Xylaria bambusicola</name>
    <dbReference type="NCBI Taxonomy" id="326684"/>
    <lineage>
        <taxon>Eukaryota</taxon>
        <taxon>Fungi</taxon>
        <taxon>Dikarya</taxon>
        <taxon>Ascomycota</taxon>
        <taxon>Pezizomycotina</taxon>
        <taxon>Sordariomycetes</taxon>
        <taxon>Xylariomycetidae</taxon>
        <taxon>Xylariales</taxon>
        <taxon>Xylariaceae</taxon>
        <taxon>Xylaria</taxon>
    </lineage>
</organism>
<dbReference type="Proteomes" id="UP001305414">
    <property type="component" value="Unassembled WGS sequence"/>
</dbReference>
<protein>
    <submittedName>
        <fullName evidence="2">Uncharacterized protein</fullName>
    </submittedName>
</protein>
<evidence type="ECO:0000313" key="2">
    <source>
        <dbReference type="EMBL" id="KAK5637267.1"/>
    </source>
</evidence>
<gene>
    <name evidence="2" type="ORF">RRF57_012979</name>
</gene>
<comment type="caution">
    <text evidence="2">The sequence shown here is derived from an EMBL/GenBank/DDBJ whole genome shotgun (WGS) entry which is preliminary data.</text>
</comment>
<proteinExistence type="predicted"/>
<sequence length="143" mass="15605">MRLLSEDTRVEASRQKCRITNAITKLLHTNMRQARDRGGDSPLPKERTDNTEVSAFNAAPQSDSGNGTGISAPVSLPFLPVELNLEIGPNQNASCFAQPESYQTLHGTGIQDMMTNISDEVFRGSAMVLNPIDGVLDWDISNM</sequence>
<reference evidence="2 3" key="1">
    <citation type="submission" date="2023-10" db="EMBL/GenBank/DDBJ databases">
        <title>Draft genome sequence of Xylaria bambusicola isolate GMP-LS, the root and basal stem rot pathogen of sugarcane in Indonesia.</title>
        <authorList>
            <person name="Selvaraj P."/>
            <person name="Muralishankar V."/>
            <person name="Muruganantham S."/>
            <person name="Sp S."/>
            <person name="Haryani S."/>
            <person name="Lau K.J.X."/>
            <person name="Naqvi N.I."/>
        </authorList>
    </citation>
    <scope>NUCLEOTIDE SEQUENCE [LARGE SCALE GENOMIC DNA]</scope>
    <source>
        <strain evidence="2">GMP-LS</strain>
    </source>
</reference>
<evidence type="ECO:0000313" key="3">
    <source>
        <dbReference type="Proteomes" id="UP001305414"/>
    </source>
</evidence>
<feature type="region of interest" description="Disordered" evidence="1">
    <location>
        <begin position="28"/>
        <end position="70"/>
    </location>
</feature>
<accession>A0AAN7ZB76</accession>
<keyword evidence="3" id="KW-1185">Reference proteome</keyword>
<feature type="compositionally biased region" description="Basic and acidic residues" evidence="1">
    <location>
        <begin position="33"/>
        <end position="50"/>
    </location>
</feature>
<feature type="compositionally biased region" description="Polar residues" evidence="1">
    <location>
        <begin position="51"/>
        <end position="65"/>
    </location>
</feature>
<dbReference type="EMBL" id="JAWHQM010000103">
    <property type="protein sequence ID" value="KAK5637267.1"/>
    <property type="molecule type" value="Genomic_DNA"/>
</dbReference>
<dbReference type="AlphaFoldDB" id="A0AAN7ZB76"/>